<dbReference type="InterPro" id="IPR036591">
    <property type="entry name" value="YggU-like_sf"/>
</dbReference>
<sequence length="85" mass="9361">MRLRVLAVPNSKASEVVGWEDDPRVGRVLRVKIAAPPVDGKANAALREFLAGYLRIPKSKVSLDHGDSSRIKTFVLPDNTDLRLP</sequence>
<dbReference type="NCBIfam" id="TIGR00251">
    <property type="entry name" value="DUF167 family protein"/>
    <property type="match status" value="1"/>
</dbReference>
<dbReference type="PANTHER" id="PTHR13420">
    <property type="entry name" value="UPF0235 PROTEIN C15ORF40"/>
    <property type="match status" value="1"/>
</dbReference>
<accession>A0ABT3G3K5</accession>
<evidence type="ECO:0000313" key="4">
    <source>
        <dbReference type="Proteomes" id="UP001165653"/>
    </source>
</evidence>
<dbReference type="PANTHER" id="PTHR13420:SF7">
    <property type="entry name" value="UPF0235 PROTEIN C15ORF40"/>
    <property type="match status" value="1"/>
</dbReference>
<proteinExistence type="inferred from homology"/>
<dbReference type="Proteomes" id="UP001165653">
    <property type="component" value="Unassembled WGS sequence"/>
</dbReference>
<gene>
    <name evidence="3" type="ORF">OJ996_12605</name>
</gene>
<evidence type="ECO:0000256" key="1">
    <source>
        <dbReference type="ARBA" id="ARBA00010364"/>
    </source>
</evidence>
<keyword evidence="4" id="KW-1185">Reference proteome</keyword>
<dbReference type="EMBL" id="JAPDDR010000006">
    <property type="protein sequence ID" value="MCW1914421.1"/>
    <property type="molecule type" value="Genomic_DNA"/>
</dbReference>
<reference evidence="3" key="1">
    <citation type="submission" date="2022-10" db="EMBL/GenBank/DDBJ databases">
        <title>Luteolibacter sp. GHJ8, whole genome shotgun sequencing project.</title>
        <authorList>
            <person name="Zhao G."/>
            <person name="Shen L."/>
        </authorList>
    </citation>
    <scope>NUCLEOTIDE SEQUENCE</scope>
    <source>
        <strain evidence="3">GHJ8</strain>
    </source>
</reference>
<dbReference type="SMART" id="SM01152">
    <property type="entry name" value="DUF167"/>
    <property type="match status" value="1"/>
</dbReference>
<dbReference type="Pfam" id="PF02594">
    <property type="entry name" value="DUF167"/>
    <property type="match status" value="1"/>
</dbReference>
<protein>
    <recommendedName>
        <fullName evidence="2">UPF0235 protein OJ996_12605</fullName>
    </recommendedName>
</protein>
<name>A0ABT3G3K5_9BACT</name>
<dbReference type="InterPro" id="IPR003746">
    <property type="entry name" value="DUF167"/>
</dbReference>
<dbReference type="SUPFAM" id="SSF69786">
    <property type="entry name" value="YggU-like"/>
    <property type="match status" value="1"/>
</dbReference>
<dbReference type="HAMAP" id="MF_00634">
    <property type="entry name" value="UPF0235"/>
    <property type="match status" value="1"/>
</dbReference>
<comment type="similarity">
    <text evidence="1 2">Belongs to the UPF0235 family.</text>
</comment>
<evidence type="ECO:0000313" key="3">
    <source>
        <dbReference type="EMBL" id="MCW1914421.1"/>
    </source>
</evidence>
<organism evidence="3 4">
    <name type="scientific">Luteolibacter rhizosphaerae</name>
    <dbReference type="NCBI Taxonomy" id="2989719"/>
    <lineage>
        <taxon>Bacteria</taxon>
        <taxon>Pseudomonadati</taxon>
        <taxon>Verrucomicrobiota</taxon>
        <taxon>Verrucomicrobiia</taxon>
        <taxon>Verrucomicrobiales</taxon>
        <taxon>Verrucomicrobiaceae</taxon>
        <taxon>Luteolibacter</taxon>
    </lineage>
</organism>
<comment type="caution">
    <text evidence="3">The sequence shown here is derived from an EMBL/GenBank/DDBJ whole genome shotgun (WGS) entry which is preliminary data.</text>
</comment>
<dbReference type="RefSeq" id="WP_264513949.1">
    <property type="nucleotide sequence ID" value="NZ_JAPDDR010000006.1"/>
</dbReference>
<dbReference type="Gene3D" id="3.30.1200.10">
    <property type="entry name" value="YggU-like"/>
    <property type="match status" value="1"/>
</dbReference>
<evidence type="ECO:0000256" key="2">
    <source>
        <dbReference type="HAMAP-Rule" id="MF_00634"/>
    </source>
</evidence>